<dbReference type="GeneID" id="55412479"/>
<organism evidence="5 6">
    <name type="scientific">uncultured phage_MedDCM-OCT-S35-C6</name>
    <dbReference type="NCBI Taxonomy" id="2741075"/>
    <lineage>
        <taxon>Viruses</taxon>
        <taxon>Duplodnaviria</taxon>
        <taxon>Heunggongvirae</taxon>
        <taxon>Uroviricota</taxon>
        <taxon>Caudoviricetes</taxon>
        <taxon>Autographivirales</taxon>
        <taxon>Pelagivirus</taxon>
        <taxon>Pelagivirus S35C6</taxon>
    </lineage>
</organism>
<dbReference type="Pfam" id="PF03906">
    <property type="entry name" value="Phage_T7_tail"/>
    <property type="match status" value="1"/>
</dbReference>
<evidence type="ECO:0000256" key="1">
    <source>
        <dbReference type="ARBA" id="ARBA00004328"/>
    </source>
</evidence>
<dbReference type="Proteomes" id="UP000504827">
    <property type="component" value="Segment"/>
</dbReference>
<comment type="subcellular location">
    <subcellularLocation>
        <location evidence="1">Virion</location>
    </subcellularLocation>
</comment>
<keyword evidence="6" id="KW-1185">Reference proteome</keyword>
<dbReference type="RefSeq" id="YP_010761249.1">
    <property type="nucleotide sequence ID" value="NC_047702.1"/>
</dbReference>
<dbReference type="EMBL" id="AP013542">
    <property type="protein sequence ID" value="BAQ94163.1"/>
    <property type="molecule type" value="Genomic_DNA"/>
</dbReference>
<protein>
    <submittedName>
        <fullName evidence="5">Tail fiber</fullName>
    </submittedName>
</protein>
<evidence type="ECO:0000313" key="6">
    <source>
        <dbReference type="Proteomes" id="UP000504827"/>
    </source>
</evidence>
<evidence type="ECO:0000256" key="2">
    <source>
        <dbReference type="ARBA" id="ARBA00022732"/>
    </source>
</evidence>
<dbReference type="InterPro" id="IPR005604">
    <property type="entry name" value="Phage_T7_tail_fibre-like_N"/>
</dbReference>
<dbReference type="KEGG" id="vg:55412479"/>
<sequence length="739" mass="75786">MANSFVRYTGNNSTTSYSIPFSYRSTADLIVTLSGSTTTAFTLNGAGTTLTFNSAPAQDAAIEIRRKTSQGTKLVDYASGSVLTENDLDTDSDQAFFMSQEAIDDAGDVIKISNTDFQWDAQSKRLTNVADPTAAQHAATKNYLENTWLSATDKATLTNVNSNISAINTVNSNMSAITTTNSNATNINTVATNIASVNTVATDITKVIAVANDLAEAVSEVETVANDLNESTSEIDTVANAITNVDLVGNNITNVNTVAGISANITTVAGIHANVTTVAGMNSAISSVNSNSTNINAVAGAITNINTVAGANTNITAVATNITGVNSFAERYRVQAGVPSSSNDLGDLVFDTTAGKLKVFDGSSYALAGSSVNGTSDRFKYVATAGQTTFSGADANGNTLTYDVASGTAFADIYLNGVKLDATDFTATNGTSIVLGSGATVNDILQIVAYGTFTLSSFSASNLTSGTINNDRLPSPLLTVKGDGSSTDGAIQLNCSQNSHGVKIKSPPHSAGQSYTLTLPQSITNGYYLKTDGTGNLSFAEVPQPVVPTVADVSQTIAPATATTINITGTNFVSIPIVEFIKTDGSVTLANTVSFTSATSLSVNVTLATGNYHVRVENPDGNAGRSTNNILTASASPSFSTSAGSLGTFAGNFSGTVATIAGSSDSAITFSEVGSNLTTANVTLNTSNGQLTTTDFGGASTTPTTYNFTIRITDAENQTTDRAFSFTSSFGATGSGGFN</sequence>
<accession>A0A6S4PG54</accession>
<name>A0A6S4PG54_9CAUD</name>
<evidence type="ECO:0000313" key="5">
    <source>
        <dbReference type="EMBL" id="BAQ94163.1"/>
    </source>
</evidence>
<proteinExistence type="predicted"/>
<keyword evidence="2" id="KW-1227">Viral tail protein</keyword>
<keyword evidence="3" id="KW-0946">Virion</keyword>
<feature type="domain" description="Bacteriophage T7 tail fibre protein-like N-terminal" evidence="4">
    <location>
        <begin position="3"/>
        <end position="121"/>
    </location>
</feature>
<reference evidence="5 6" key="1">
    <citation type="journal article" date="2013" name="PLoS Genet.">
        <title>Expanding the Marine Virosphere Using Metagenomics.</title>
        <authorList>
            <person name="Mizuno C.M."/>
            <person name="Rodriguez-Valera F."/>
            <person name="Kimes N.E."/>
            <person name="Ghai R."/>
        </authorList>
    </citation>
    <scope>NUCLEOTIDE SEQUENCE [LARGE SCALE GENOMIC DNA]</scope>
    <source>
        <strain evidence="5">UvMED-CGR-U-MedDCM-OCT-S35-C6</strain>
    </source>
</reference>
<evidence type="ECO:0000256" key="3">
    <source>
        <dbReference type="ARBA" id="ARBA00022844"/>
    </source>
</evidence>
<evidence type="ECO:0000259" key="4">
    <source>
        <dbReference type="Pfam" id="PF03906"/>
    </source>
</evidence>
<dbReference type="GO" id="GO:0098015">
    <property type="term" value="C:virus tail"/>
    <property type="evidence" value="ECO:0007669"/>
    <property type="project" value="UniProtKB-KW"/>
</dbReference>